<dbReference type="RefSeq" id="WP_115180422.1">
    <property type="nucleotide sequence ID" value="NZ_UGHY01000002.1"/>
</dbReference>
<evidence type="ECO:0000313" key="2">
    <source>
        <dbReference type="EMBL" id="STP05684.1"/>
    </source>
</evidence>
<organism evidence="2 3">
    <name type="scientific">Haemophilus parainfluenzae</name>
    <dbReference type="NCBI Taxonomy" id="729"/>
    <lineage>
        <taxon>Bacteria</taxon>
        <taxon>Pseudomonadati</taxon>
        <taxon>Pseudomonadota</taxon>
        <taxon>Gammaproteobacteria</taxon>
        <taxon>Pasteurellales</taxon>
        <taxon>Pasteurellaceae</taxon>
        <taxon>Haemophilus</taxon>
    </lineage>
</organism>
<reference evidence="2 3" key="1">
    <citation type="submission" date="2018-06" db="EMBL/GenBank/DDBJ databases">
        <authorList>
            <consortium name="Pathogen Informatics"/>
            <person name="Doyle S."/>
        </authorList>
    </citation>
    <scope>NUCLEOTIDE SEQUENCE [LARGE SCALE GENOMIC DNA]</scope>
    <source>
        <strain evidence="2 3">NCTC10672</strain>
    </source>
</reference>
<feature type="transmembrane region" description="Helical" evidence="1">
    <location>
        <begin position="360"/>
        <end position="386"/>
    </location>
</feature>
<proteinExistence type="predicted"/>
<name>A0A377JIS3_HAEPA</name>
<dbReference type="Proteomes" id="UP000254186">
    <property type="component" value="Unassembled WGS sequence"/>
</dbReference>
<sequence length="392" mass="45091">MTITFADLAKIYRQSEFVENSDKAIFCSNSAEDVELLKFLSSDEHYDESGIQTDSNELEANHAIPLVIGSPALALGRLYDDFEGFVKGDMTHLHNPKMSNKPYFIKSENIAFDDVEKPQYLLNYEGIKAFLYQLISMASYSDNVNKKLIFFSKKTFELSIDVPKQLSSFCDSLQELDSQQLQLMLDFGDWLNDEETSSHIDEKKSILAFVFADTLPQGASIIDVLQQIAQIDEAVRKQYALYMENFSYEKFVKKLTENSEKFVSRVNDSISKMLPQFLGLPLLTAIPTSLKSGDNWLVYVALCFYCAMCFLGLTYQKQVLDNLRNDVEQFEQKGKVPVQLKPDWQKDKEKIETLLKKQEMLYWLLLVVVGSCFFYAFTKFCLYLHIIEVVYG</sequence>
<keyword evidence="1" id="KW-0812">Transmembrane</keyword>
<gene>
    <name evidence="2" type="ORF">NCTC10672_01651</name>
</gene>
<dbReference type="AlphaFoldDB" id="A0A377JIS3"/>
<accession>A0A377JIS3</accession>
<protein>
    <submittedName>
        <fullName evidence="2">Putative phage-like membrane protein</fullName>
    </submittedName>
</protein>
<feature type="transmembrane region" description="Helical" evidence="1">
    <location>
        <begin position="296"/>
        <end position="315"/>
    </location>
</feature>
<evidence type="ECO:0000256" key="1">
    <source>
        <dbReference type="SAM" id="Phobius"/>
    </source>
</evidence>
<evidence type="ECO:0000313" key="3">
    <source>
        <dbReference type="Proteomes" id="UP000254186"/>
    </source>
</evidence>
<keyword evidence="1" id="KW-0472">Membrane</keyword>
<dbReference type="EMBL" id="UGHY01000002">
    <property type="protein sequence ID" value="STP05684.1"/>
    <property type="molecule type" value="Genomic_DNA"/>
</dbReference>
<keyword evidence="1" id="KW-1133">Transmembrane helix</keyword>